<evidence type="ECO:0000256" key="1">
    <source>
        <dbReference type="SAM" id="MobiDB-lite"/>
    </source>
</evidence>
<dbReference type="AlphaFoldDB" id="A0A8H5EVC0"/>
<evidence type="ECO:0000313" key="2">
    <source>
        <dbReference type="EMBL" id="KAF5313754.1"/>
    </source>
</evidence>
<dbReference type="Proteomes" id="UP000567179">
    <property type="component" value="Unassembled WGS sequence"/>
</dbReference>
<dbReference type="EMBL" id="JAACJJ010000047">
    <property type="protein sequence ID" value="KAF5313754.1"/>
    <property type="molecule type" value="Genomic_DNA"/>
</dbReference>
<organism evidence="2 3">
    <name type="scientific">Psilocybe cf. subviscida</name>
    <dbReference type="NCBI Taxonomy" id="2480587"/>
    <lineage>
        <taxon>Eukaryota</taxon>
        <taxon>Fungi</taxon>
        <taxon>Dikarya</taxon>
        <taxon>Basidiomycota</taxon>
        <taxon>Agaricomycotina</taxon>
        <taxon>Agaricomycetes</taxon>
        <taxon>Agaricomycetidae</taxon>
        <taxon>Agaricales</taxon>
        <taxon>Agaricineae</taxon>
        <taxon>Strophariaceae</taxon>
        <taxon>Psilocybe</taxon>
    </lineage>
</organism>
<proteinExistence type="predicted"/>
<sequence>MTTANNGSMLREDDAKTVPCCLRSSGCLLSLSQCMGLRTSPQRQADPAAVAPRRHSFSTSTSMTTTSHCSMPSEGGAKSTHFFFPSSCSLGASEAEETFDLATFDTTFTIPPLFSSHSL</sequence>
<reference evidence="2 3" key="1">
    <citation type="journal article" date="2020" name="ISME J.">
        <title>Uncovering the hidden diversity of litter-decomposition mechanisms in mushroom-forming fungi.</title>
        <authorList>
            <person name="Floudas D."/>
            <person name="Bentzer J."/>
            <person name="Ahren D."/>
            <person name="Johansson T."/>
            <person name="Persson P."/>
            <person name="Tunlid A."/>
        </authorList>
    </citation>
    <scope>NUCLEOTIDE SEQUENCE [LARGE SCALE GENOMIC DNA]</scope>
    <source>
        <strain evidence="2 3">CBS 101986</strain>
    </source>
</reference>
<feature type="region of interest" description="Disordered" evidence="1">
    <location>
        <begin position="41"/>
        <end position="76"/>
    </location>
</feature>
<name>A0A8H5EVC0_9AGAR</name>
<comment type="caution">
    <text evidence="2">The sequence shown here is derived from an EMBL/GenBank/DDBJ whole genome shotgun (WGS) entry which is preliminary data.</text>
</comment>
<protein>
    <submittedName>
        <fullName evidence="2">Uncharacterized protein</fullName>
    </submittedName>
</protein>
<keyword evidence="3" id="KW-1185">Reference proteome</keyword>
<evidence type="ECO:0000313" key="3">
    <source>
        <dbReference type="Proteomes" id="UP000567179"/>
    </source>
</evidence>
<gene>
    <name evidence="2" type="ORF">D9619_013699</name>
</gene>
<accession>A0A8H5EVC0</accession>
<feature type="compositionally biased region" description="Low complexity" evidence="1">
    <location>
        <begin position="57"/>
        <end position="67"/>
    </location>
</feature>